<keyword evidence="4" id="KW-0812">Transmembrane</keyword>
<sequence>MPFATLPQDVATLAHIQDFFFAAILLLFLLAWKAAPCFEGLLQDPYREDVASVFAASQAQIPEQKPTAGDTGARGQSTAFAFSGPIDIHSQAPIAEKSILESALEAQLQRCEMEKARLSRQLADAEGNVGALRAQMDRLSGWETELKSQQSDFEKSLDARKRSMELLEQASLASIRERERSVRESEQEMTEFHAELLTLRKDLREARSSIGLRDVEIDSLNGDCSKLEGHLTRLQQETSQQKSTLARLSKSNEEAEKTIQVLTEQKFSAEQGRILATKRATSLAEELQAGIELDRQIRRLKKEKAKLESEKAGLEKQLAHKKAAEAYAEGLNERPAGRRLVMKRLMAKNARLQRALSEKSAEDGAQGPSAGASKPPVGIARPKPKPSIFMPQKGKAPRRGGGVKKHDNTTTTTTSSALPCHQQQQRTTTTTTTTAAAATPATVPASHQRVADMDSTAVFAVFLAGLLQLQQWLLDLPASTMAALSAYATSEVLVVVLVALPWAFFLLSLLIVLRYGQVTFPAPPTSPTPPAPTSLPALVDDADWHMRYGNLDKDNTTLTNKVSRMEQNLERLRGEKRHQQTAIEHLERRLRQAHEDLRTAREERQDPTSAAAYVELKEKKDILEARKAKLDRANKDLSKKLADREAAYQDLLAEKNDLQAKKGALGSERLRHQQTHSKVLDLTAECERLDKQLSAAKEAARDAQRTAESREKALKEQRNQARLLDLKARDAAQHQRQLDTKLREQAENGAKELKRTLGERDRTVRDLCGRIQALEEAEKRALDAADSSSRDLKAARKELKDAGRAQRQSLQHWEELKRQAEGKFAAVVSERDAAVKRAQGPAEQHQSSGTGAEIQSLKDQLAGLQKDLSSAQGANQALQAKVHAAETGKSSATGEIQALMDKLASAQKDFSSAQGASQALESKLQTAEKARASASNEAQKLQQQLSAVQKDLSDAQIAKQELLTKAQAAETGNSSSASEAQGLQYRLVRLQKDLTEAQSAKQVLENRLQAAEHGNSSSNGEVQTLQNKLASLQKVFSDAQSTNHALQARVQTAETGYNSASNEIQDLKRQMQNAEATFSNVKDENGRLQREVNEAQKKVSDADAENQRLQGMVSRAKDMKTQYEEAKARINQLAANLKGAKAETKQLREAEHDLKKKIQDLDNYSDQKLQESSALRLQIKKSDSDYATKLHEKDAQLEELDQKLCKNILCPLSDDYMFKDEWNAGNTEVAQNMASLNAYAGNDLFEQHGVETIDEGLGGAEDPATDPAFWNVTAGQDLGEGTQSNMPSQAMDTNEGPNDSAQSNVPSQAMDANEDPDDGTQSNMPSQAMDTNEGPDDGAQTNVSPQAGETSQDLHESTQSKVSTEAMDTSEGLREPIPGFTREEMEELDRQLEEDHPDTPPTSSANPSNVPWQQPTEEIDAHDLYESFARLRKEDPHDQAFKPPVLSTFTFGSPAQPSSRFSESAGPSISTDAAARSTATARASNTSRGAQNTRARGTKRVARPGNSMPSASWPTIDVPETPNAPALSASHVPGQRICPNCGMWALKDDGQCPGNCF</sequence>
<feature type="compositionally biased region" description="Polar residues" evidence="3">
    <location>
        <begin position="1448"/>
        <end position="1469"/>
    </location>
</feature>
<feature type="compositionally biased region" description="Basic and acidic residues" evidence="3">
    <location>
        <begin position="698"/>
        <end position="717"/>
    </location>
</feature>
<organism evidence="5 6">
    <name type="scientific">Hortaea werneckii</name>
    <name type="common">Black yeast</name>
    <name type="synonym">Cladosporium werneckii</name>
    <dbReference type="NCBI Taxonomy" id="91943"/>
    <lineage>
        <taxon>Eukaryota</taxon>
        <taxon>Fungi</taxon>
        <taxon>Dikarya</taxon>
        <taxon>Ascomycota</taxon>
        <taxon>Pezizomycotina</taxon>
        <taxon>Dothideomycetes</taxon>
        <taxon>Dothideomycetidae</taxon>
        <taxon>Mycosphaerellales</taxon>
        <taxon>Teratosphaeriaceae</taxon>
        <taxon>Hortaea</taxon>
    </lineage>
</organism>
<evidence type="ECO:0000256" key="4">
    <source>
        <dbReference type="SAM" id="Phobius"/>
    </source>
</evidence>
<dbReference type="PANTHER" id="PTHR23160">
    <property type="entry name" value="SYNAPTONEMAL COMPLEX PROTEIN-RELATED"/>
    <property type="match status" value="1"/>
</dbReference>
<feature type="compositionally biased region" description="Basic and acidic residues" evidence="3">
    <location>
        <begin position="1388"/>
        <end position="1398"/>
    </location>
</feature>
<evidence type="ECO:0000313" key="6">
    <source>
        <dbReference type="Proteomes" id="UP000281468"/>
    </source>
</evidence>
<dbReference type="PANTHER" id="PTHR23160:SF19">
    <property type="entry name" value="MYOSIN HEAVY CHAIN-RELATED PROTEIN"/>
    <property type="match status" value="1"/>
</dbReference>
<feature type="region of interest" description="Disordered" evidence="3">
    <location>
        <begin position="729"/>
        <end position="757"/>
    </location>
</feature>
<feature type="compositionally biased region" description="Polar residues" evidence="3">
    <location>
        <begin position="1319"/>
        <end position="1330"/>
    </location>
</feature>
<feature type="coiled-coil region" evidence="2">
    <location>
        <begin position="854"/>
        <end position="1167"/>
    </location>
</feature>
<dbReference type="Gene3D" id="1.20.5.340">
    <property type="match status" value="1"/>
</dbReference>
<dbReference type="VEuPathDB" id="FungiDB:BTJ68_13671"/>
<feature type="region of interest" description="Disordered" evidence="3">
    <location>
        <begin position="1448"/>
        <end position="1530"/>
    </location>
</feature>
<feature type="compositionally biased region" description="Polar residues" evidence="3">
    <location>
        <begin position="415"/>
        <end position="426"/>
    </location>
</feature>
<gene>
    <name evidence="5" type="ORF">D0862_09558</name>
</gene>
<feature type="transmembrane region" description="Helical" evidence="4">
    <location>
        <begin position="12"/>
        <end position="32"/>
    </location>
</feature>
<dbReference type="SUPFAM" id="SSF57997">
    <property type="entry name" value="Tropomyosin"/>
    <property type="match status" value="1"/>
</dbReference>
<evidence type="ECO:0000256" key="1">
    <source>
        <dbReference type="ARBA" id="ARBA00023054"/>
    </source>
</evidence>
<feature type="compositionally biased region" description="Low complexity" evidence="3">
    <location>
        <begin position="1470"/>
        <end position="1490"/>
    </location>
</feature>
<evidence type="ECO:0000256" key="2">
    <source>
        <dbReference type="SAM" id="Coils"/>
    </source>
</evidence>
<feature type="compositionally biased region" description="Basic and acidic residues" evidence="3">
    <location>
        <begin position="780"/>
        <end position="804"/>
    </location>
</feature>
<reference evidence="5 6" key="1">
    <citation type="journal article" date="2018" name="BMC Genomics">
        <title>Genomic evidence for intraspecific hybridization in a clonal and extremely halotolerant yeast.</title>
        <authorList>
            <person name="Gostincar C."/>
            <person name="Stajich J.E."/>
            <person name="Zupancic J."/>
            <person name="Zalar P."/>
            <person name="Gunde-Cimerman N."/>
        </authorList>
    </citation>
    <scope>NUCLEOTIDE SEQUENCE [LARGE SCALE GENOMIC DNA]</scope>
    <source>
        <strain evidence="5 6">EXF-171</strain>
    </source>
</reference>
<dbReference type="SUPFAM" id="SSF90257">
    <property type="entry name" value="Myosin rod fragments"/>
    <property type="match status" value="1"/>
</dbReference>
<feature type="region of interest" description="Disordered" evidence="3">
    <location>
        <begin position="352"/>
        <end position="440"/>
    </location>
</feature>
<feature type="transmembrane region" description="Helical" evidence="4">
    <location>
        <begin position="493"/>
        <end position="513"/>
    </location>
</feature>
<keyword evidence="4" id="KW-0472">Membrane</keyword>
<keyword evidence="1 2" id="KW-0175">Coiled coil</keyword>
<feature type="region of interest" description="Disordered" evidence="3">
    <location>
        <begin position="697"/>
        <end position="717"/>
    </location>
</feature>
<feature type="compositionally biased region" description="Polar residues" evidence="3">
    <location>
        <begin position="1339"/>
        <end position="1351"/>
    </location>
</feature>
<feature type="coiled-coil region" evidence="2">
    <location>
        <begin position="101"/>
        <end position="135"/>
    </location>
</feature>
<feature type="compositionally biased region" description="Polar residues" evidence="3">
    <location>
        <begin position="1281"/>
        <end position="1307"/>
    </location>
</feature>
<keyword evidence="4" id="KW-1133">Transmembrane helix</keyword>
<feature type="compositionally biased region" description="Low complexity" evidence="3">
    <location>
        <begin position="427"/>
        <end position="440"/>
    </location>
</feature>
<comment type="caution">
    <text evidence="5">The sequence shown here is derived from an EMBL/GenBank/DDBJ whole genome shotgun (WGS) entry which is preliminary data.</text>
</comment>
<dbReference type="Proteomes" id="UP000281468">
    <property type="component" value="Unassembled WGS sequence"/>
</dbReference>
<feature type="region of interest" description="Disordered" evidence="3">
    <location>
        <begin position="1254"/>
        <end position="1421"/>
    </location>
</feature>
<feature type="compositionally biased region" description="Polar residues" evidence="3">
    <location>
        <begin position="1401"/>
        <end position="1416"/>
    </location>
</feature>
<dbReference type="Gene3D" id="1.10.287.1490">
    <property type="match status" value="1"/>
</dbReference>
<proteinExistence type="predicted"/>
<evidence type="ECO:0000256" key="3">
    <source>
        <dbReference type="SAM" id="MobiDB-lite"/>
    </source>
</evidence>
<feature type="region of interest" description="Disordered" evidence="3">
    <location>
        <begin position="780"/>
        <end position="809"/>
    </location>
</feature>
<name>A0A3M7FTG8_HORWE</name>
<accession>A0A3M7FTG8</accession>
<feature type="coiled-coil region" evidence="2">
    <location>
        <begin position="182"/>
        <end position="265"/>
    </location>
</feature>
<evidence type="ECO:0000313" key="5">
    <source>
        <dbReference type="EMBL" id="RMY92063.1"/>
    </source>
</evidence>
<dbReference type="EMBL" id="QWIQ01000354">
    <property type="protein sequence ID" value="RMY92063.1"/>
    <property type="molecule type" value="Genomic_DNA"/>
</dbReference>
<protein>
    <submittedName>
        <fullName evidence="5">Uncharacterized protein</fullName>
    </submittedName>
</protein>